<accession>A0A2K9P5G2</accession>
<comment type="similarity">
    <text evidence="5">Belongs to the GTP cyclohydrolase I family.</text>
</comment>
<evidence type="ECO:0000313" key="7">
    <source>
        <dbReference type="EMBL" id="AUO20179.1"/>
    </source>
</evidence>
<protein>
    <recommendedName>
        <fullName evidence="5">GTP cyclohydrolase 1</fullName>
        <ecNumber evidence="5">3.5.4.16</ecNumber>
    </recommendedName>
    <alternativeName>
        <fullName evidence="5">GTP cyclohydrolase I</fullName>
        <shortName evidence="5">GTP-CH-I</shortName>
    </alternativeName>
</protein>
<dbReference type="AlphaFoldDB" id="A0A2K9P5G2"/>
<dbReference type="Pfam" id="PF01227">
    <property type="entry name" value="GTP_cyclohydroI"/>
    <property type="match status" value="1"/>
</dbReference>
<dbReference type="OrthoDB" id="9801207at2"/>
<keyword evidence="5" id="KW-0547">Nucleotide-binding</keyword>
<dbReference type="GO" id="GO:0005525">
    <property type="term" value="F:GTP binding"/>
    <property type="evidence" value="ECO:0007669"/>
    <property type="project" value="UniProtKB-KW"/>
</dbReference>
<feature type="binding site" evidence="5">
    <location>
        <position position="90"/>
    </location>
    <ligand>
        <name>Zn(2+)</name>
        <dbReference type="ChEBI" id="CHEBI:29105"/>
    </ligand>
</feature>
<feature type="domain" description="GTP cyclohydrolase I" evidence="6">
    <location>
        <begin position="12"/>
        <end position="195"/>
    </location>
</feature>
<dbReference type="SUPFAM" id="SSF55620">
    <property type="entry name" value="Tetrahydrobiopterin biosynthesis enzymes-like"/>
    <property type="match status" value="1"/>
</dbReference>
<dbReference type="Proteomes" id="UP000235589">
    <property type="component" value="Chromosome"/>
</dbReference>
<keyword evidence="5" id="KW-0342">GTP-binding</keyword>
<evidence type="ECO:0000313" key="8">
    <source>
        <dbReference type="Proteomes" id="UP000235589"/>
    </source>
</evidence>
<gene>
    <name evidence="5" type="primary">folE</name>
    <name evidence="7" type="ORF">B9O19_02036</name>
</gene>
<dbReference type="PANTHER" id="PTHR11109">
    <property type="entry name" value="GTP CYCLOHYDROLASE I"/>
    <property type="match status" value="1"/>
</dbReference>
<reference evidence="7 8" key="1">
    <citation type="submission" date="2017-04" db="EMBL/GenBank/DDBJ databases">
        <title>Monoglobus pectinilyticus 14 draft genome.</title>
        <authorList>
            <person name="Kim C."/>
            <person name="Rosendale D.I."/>
            <person name="Kelly W.J."/>
            <person name="Tannock G.W."/>
            <person name="Patchett M.L."/>
            <person name="Jordens J.Z."/>
        </authorList>
    </citation>
    <scope>NUCLEOTIDE SEQUENCE [LARGE SCALE GENOMIC DNA]</scope>
    <source>
        <strain evidence="7 8">14</strain>
    </source>
</reference>
<dbReference type="NCBIfam" id="NF006825">
    <property type="entry name" value="PRK09347.1-2"/>
    <property type="match status" value="1"/>
</dbReference>
<dbReference type="FunFam" id="3.30.1130.10:FF:000001">
    <property type="entry name" value="GTP cyclohydrolase 1"/>
    <property type="match status" value="1"/>
</dbReference>
<keyword evidence="3 5" id="KW-0554">One-carbon metabolism</keyword>
<comment type="subunit">
    <text evidence="5">Homopolymer.</text>
</comment>
<evidence type="ECO:0000256" key="5">
    <source>
        <dbReference type="HAMAP-Rule" id="MF_00223"/>
    </source>
</evidence>
<keyword evidence="5" id="KW-0862">Zinc</keyword>
<sequence length="197" mass="22073">MAENKKIDTKAIEEHIRGILTALGDDPNREGLADTPKRVAKMYAEVFDGMNYTNHEIAQMFNKTFEDDPDSYHNSNDIVVVKNIEVFSFCEHHMALMYDMNVSVAYIPNGRVIGLSKIARIADMVAKRLQLQERIGSDIAEIMQEITGSDDVAVIIEASHSCMTARGIQKPSAKTRTRTMRGKFESDTSLVTQLMGE</sequence>
<keyword evidence="8" id="KW-1185">Reference proteome</keyword>
<dbReference type="GO" id="GO:0006730">
    <property type="term" value="P:one-carbon metabolic process"/>
    <property type="evidence" value="ECO:0007669"/>
    <property type="project" value="UniProtKB-UniRule"/>
</dbReference>
<dbReference type="KEGG" id="mpec:B9O19_02036"/>
<dbReference type="EC" id="3.5.4.16" evidence="5"/>
<evidence type="ECO:0000256" key="3">
    <source>
        <dbReference type="ARBA" id="ARBA00022563"/>
    </source>
</evidence>
<dbReference type="InterPro" id="IPR043134">
    <property type="entry name" value="GTP-CH-I_N"/>
</dbReference>
<dbReference type="InterPro" id="IPR043133">
    <property type="entry name" value="GTP-CH-I_C/QueF"/>
</dbReference>
<dbReference type="NCBIfam" id="NF006826">
    <property type="entry name" value="PRK09347.1-3"/>
    <property type="match status" value="1"/>
</dbReference>
<dbReference type="Gene3D" id="1.10.286.10">
    <property type="match status" value="1"/>
</dbReference>
<dbReference type="GO" id="GO:0003934">
    <property type="term" value="F:GTP cyclohydrolase I activity"/>
    <property type="evidence" value="ECO:0007669"/>
    <property type="project" value="UniProtKB-UniRule"/>
</dbReference>
<evidence type="ECO:0000259" key="6">
    <source>
        <dbReference type="Pfam" id="PF01227"/>
    </source>
</evidence>
<feature type="binding site" evidence="5">
    <location>
        <position position="93"/>
    </location>
    <ligand>
        <name>Zn(2+)</name>
        <dbReference type="ChEBI" id="CHEBI:29105"/>
    </ligand>
</feature>
<comment type="pathway">
    <text evidence="2 5">Cofactor biosynthesis; 7,8-dihydroneopterin triphosphate biosynthesis; 7,8-dihydroneopterin triphosphate from GTP: step 1/1.</text>
</comment>
<dbReference type="PANTHER" id="PTHR11109:SF7">
    <property type="entry name" value="GTP CYCLOHYDROLASE 1"/>
    <property type="match status" value="1"/>
</dbReference>
<evidence type="ECO:0000256" key="1">
    <source>
        <dbReference type="ARBA" id="ARBA00001052"/>
    </source>
</evidence>
<dbReference type="GO" id="GO:0046654">
    <property type="term" value="P:tetrahydrofolate biosynthetic process"/>
    <property type="evidence" value="ECO:0007669"/>
    <property type="project" value="UniProtKB-UniRule"/>
</dbReference>
<dbReference type="FunFam" id="1.10.286.10:FF:000001">
    <property type="entry name" value="GTP cyclohydrolase 1"/>
    <property type="match status" value="1"/>
</dbReference>
<dbReference type="HAMAP" id="MF_00223">
    <property type="entry name" value="FolE"/>
    <property type="match status" value="1"/>
</dbReference>
<feature type="binding site" evidence="5">
    <location>
        <position position="162"/>
    </location>
    <ligand>
        <name>Zn(2+)</name>
        <dbReference type="ChEBI" id="CHEBI:29105"/>
    </ligand>
</feature>
<dbReference type="GeneID" id="98063410"/>
<dbReference type="InterPro" id="IPR020602">
    <property type="entry name" value="GTP_CycHdrlase_I_dom"/>
</dbReference>
<dbReference type="InterPro" id="IPR018234">
    <property type="entry name" value="GTP_CycHdrlase_I_CS"/>
</dbReference>
<dbReference type="GO" id="GO:0008270">
    <property type="term" value="F:zinc ion binding"/>
    <property type="evidence" value="ECO:0007669"/>
    <property type="project" value="UniProtKB-UniRule"/>
</dbReference>
<dbReference type="Gene3D" id="3.30.1130.10">
    <property type="match status" value="1"/>
</dbReference>
<dbReference type="InterPro" id="IPR001474">
    <property type="entry name" value="GTP_CycHdrlase_I"/>
</dbReference>
<dbReference type="RefSeq" id="WP_102366312.1">
    <property type="nucleotide sequence ID" value="NZ_CP020991.1"/>
</dbReference>
<dbReference type="EMBL" id="CP020991">
    <property type="protein sequence ID" value="AUO20179.1"/>
    <property type="molecule type" value="Genomic_DNA"/>
</dbReference>
<proteinExistence type="inferred from homology"/>
<dbReference type="GO" id="GO:0005737">
    <property type="term" value="C:cytoplasm"/>
    <property type="evidence" value="ECO:0007669"/>
    <property type="project" value="TreeGrafter"/>
</dbReference>
<name>A0A2K9P5G2_9FIRM</name>
<dbReference type="NCBIfam" id="TIGR00063">
    <property type="entry name" value="folE"/>
    <property type="match status" value="1"/>
</dbReference>
<comment type="catalytic activity">
    <reaction evidence="1 5">
        <text>GTP + H2O = 7,8-dihydroneopterin 3'-triphosphate + formate + H(+)</text>
        <dbReference type="Rhea" id="RHEA:17473"/>
        <dbReference type="ChEBI" id="CHEBI:15377"/>
        <dbReference type="ChEBI" id="CHEBI:15378"/>
        <dbReference type="ChEBI" id="CHEBI:15740"/>
        <dbReference type="ChEBI" id="CHEBI:37565"/>
        <dbReference type="ChEBI" id="CHEBI:58462"/>
        <dbReference type="EC" id="3.5.4.16"/>
    </reaction>
</comment>
<dbReference type="UniPathway" id="UPA00848">
    <property type="reaction ID" value="UER00151"/>
</dbReference>
<evidence type="ECO:0000256" key="2">
    <source>
        <dbReference type="ARBA" id="ARBA00005080"/>
    </source>
</evidence>
<evidence type="ECO:0000256" key="4">
    <source>
        <dbReference type="ARBA" id="ARBA00022801"/>
    </source>
</evidence>
<keyword evidence="4 5" id="KW-0378">Hydrolase</keyword>
<keyword evidence="5" id="KW-0479">Metal-binding</keyword>
<dbReference type="GO" id="GO:0006729">
    <property type="term" value="P:tetrahydrobiopterin biosynthetic process"/>
    <property type="evidence" value="ECO:0007669"/>
    <property type="project" value="TreeGrafter"/>
</dbReference>
<organism evidence="7 8">
    <name type="scientific">Monoglobus pectinilyticus</name>
    <dbReference type="NCBI Taxonomy" id="1981510"/>
    <lineage>
        <taxon>Bacteria</taxon>
        <taxon>Bacillati</taxon>
        <taxon>Bacillota</taxon>
        <taxon>Clostridia</taxon>
        <taxon>Monoglobales</taxon>
        <taxon>Monoglobaceae</taxon>
        <taxon>Monoglobus</taxon>
    </lineage>
</organism>
<dbReference type="PROSITE" id="PS00859">
    <property type="entry name" value="GTP_CYCLOHYDROL_1_1"/>
    <property type="match status" value="1"/>
</dbReference>